<name>A0A1M7ZUI3_9FLAO</name>
<dbReference type="Proteomes" id="UP000184611">
    <property type="component" value="Unassembled WGS sequence"/>
</dbReference>
<dbReference type="Gene3D" id="1.25.40.10">
    <property type="entry name" value="Tetratricopeptide repeat domain"/>
    <property type="match status" value="1"/>
</dbReference>
<feature type="signal peptide" evidence="3">
    <location>
        <begin position="1"/>
        <end position="17"/>
    </location>
</feature>
<dbReference type="PROSITE" id="PS50293">
    <property type="entry name" value="TPR_REGION"/>
    <property type="match status" value="1"/>
</dbReference>
<dbReference type="STRING" id="416016.SAMN05443547_0878"/>
<dbReference type="EMBL" id="FRYK01000001">
    <property type="protein sequence ID" value="SHO72544.1"/>
    <property type="molecule type" value="Genomic_DNA"/>
</dbReference>
<proteinExistence type="predicted"/>
<organism evidence="5 6">
    <name type="scientific">Flavobacterium cucumis</name>
    <dbReference type="NCBI Taxonomy" id="416016"/>
    <lineage>
        <taxon>Bacteria</taxon>
        <taxon>Pseudomonadati</taxon>
        <taxon>Bacteroidota</taxon>
        <taxon>Flavobacteriia</taxon>
        <taxon>Flavobacteriales</taxon>
        <taxon>Flavobacteriaceae</taxon>
        <taxon>Flavobacterium</taxon>
    </lineage>
</organism>
<feature type="domain" description="SH3b" evidence="4">
    <location>
        <begin position="199"/>
        <end position="247"/>
    </location>
</feature>
<accession>A0A1M7ZUI3</accession>
<sequence length="252" mass="28896">MKKYILLLILTFQFVLANESLDATFKKANDLYNKGDYEQALQSFERIANKGNESADLYFNIANCYYKLGKVAPSIYNYEKALLLNPDDEAIQTNLSFAQKMTIDDIKILPEVGFKEMVKEFTSVFHYDTWAWISVFVAFLGLLSFLGYYFGNTVFLKRTFFSLFLLFLIGIGVTVFSAFLQKKFDANYNPAIVFAEATTLKAEPKNSSEDVVTLHEGTKVFVLEELGNWKQVELTDKTKAWIDKEAIKEVKE</sequence>
<dbReference type="InterPro" id="IPR011990">
    <property type="entry name" value="TPR-like_helical_dom_sf"/>
</dbReference>
<reference evidence="6" key="1">
    <citation type="submission" date="2016-12" db="EMBL/GenBank/DDBJ databases">
        <authorList>
            <person name="Varghese N."/>
            <person name="Submissions S."/>
        </authorList>
    </citation>
    <scope>NUCLEOTIDE SEQUENCE [LARGE SCALE GENOMIC DNA]</scope>
    <source>
        <strain evidence="6">DSM 18830</strain>
    </source>
</reference>
<feature type="transmembrane region" description="Helical" evidence="2">
    <location>
        <begin position="129"/>
        <end position="148"/>
    </location>
</feature>
<dbReference type="OrthoDB" id="9776208at2"/>
<evidence type="ECO:0000256" key="2">
    <source>
        <dbReference type="SAM" id="Phobius"/>
    </source>
</evidence>
<evidence type="ECO:0000256" key="3">
    <source>
        <dbReference type="SAM" id="SignalP"/>
    </source>
</evidence>
<keyword evidence="1" id="KW-0802">TPR repeat</keyword>
<evidence type="ECO:0000256" key="1">
    <source>
        <dbReference type="PROSITE-ProRule" id="PRU00339"/>
    </source>
</evidence>
<evidence type="ECO:0000313" key="6">
    <source>
        <dbReference type="Proteomes" id="UP000184611"/>
    </source>
</evidence>
<dbReference type="RefSeq" id="WP_073581767.1">
    <property type="nucleotide sequence ID" value="NZ_CBCSEA010000002.1"/>
</dbReference>
<dbReference type="InterPro" id="IPR019734">
    <property type="entry name" value="TPR_rpt"/>
</dbReference>
<dbReference type="Gene3D" id="2.30.30.40">
    <property type="entry name" value="SH3 Domains"/>
    <property type="match status" value="1"/>
</dbReference>
<feature type="transmembrane region" description="Helical" evidence="2">
    <location>
        <begin position="160"/>
        <end position="180"/>
    </location>
</feature>
<keyword evidence="3" id="KW-0732">Signal</keyword>
<evidence type="ECO:0000259" key="4">
    <source>
        <dbReference type="Pfam" id="PF08239"/>
    </source>
</evidence>
<dbReference type="PROSITE" id="PS50005">
    <property type="entry name" value="TPR"/>
    <property type="match status" value="1"/>
</dbReference>
<dbReference type="SUPFAM" id="SSF48452">
    <property type="entry name" value="TPR-like"/>
    <property type="match status" value="1"/>
</dbReference>
<keyword evidence="2" id="KW-0472">Membrane</keyword>
<dbReference type="AlphaFoldDB" id="A0A1M7ZUI3"/>
<feature type="repeat" description="TPR" evidence="1">
    <location>
        <begin position="55"/>
        <end position="88"/>
    </location>
</feature>
<dbReference type="Pfam" id="PF08239">
    <property type="entry name" value="SH3_3"/>
    <property type="match status" value="1"/>
</dbReference>
<keyword evidence="2" id="KW-1133">Transmembrane helix</keyword>
<keyword evidence="2" id="KW-0812">Transmembrane</keyword>
<feature type="chain" id="PRO_5013111081" evidence="3">
    <location>
        <begin position="18"/>
        <end position="252"/>
    </location>
</feature>
<dbReference type="InterPro" id="IPR003646">
    <property type="entry name" value="SH3-like_bac-type"/>
</dbReference>
<dbReference type="SMART" id="SM00028">
    <property type="entry name" value="TPR"/>
    <property type="match status" value="2"/>
</dbReference>
<protein>
    <submittedName>
        <fullName evidence="5">Tetratricopeptide repeat-containing protein</fullName>
    </submittedName>
</protein>
<keyword evidence="6" id="KW-1185">Reference proteome</keyword>
<gene>
    <name evidence="5" type="ORF">SAMN05443547_0878</name>
</gene>
<dbReference type="Pfam" id="PF00515">
    <property type="entry name" value="TPR_1"/>
    <property type="match status" value="1"/>
</dbReference>
<evidence type="ECO:0000313" key="5">
    <source>
        <dbReference type="EMBL" id="SHO72544.1"/>
    </source>
</evidence>